<dbReference type="EMBL" id="AAXG02000013">
    <property type="protein sequence ID" value="EDM99903.1"/>
    <property type="molecule type" value="Genomic_DNA"/>
</dbReference>
<organism evidence="1 2">
    <name type="scientific">Pseudoflavonifractor capillosus ATCC 29799</name>
    <dbReference type="NCBI Taxonomy" id="411467"/>
    <lineage>
        <taxon>Bacteria</taxon>
        <taxon>Bacillati</taxon>
        <taxon>Bacillota</taxon>
        <taxon>Clostridia</taxon>
        <taxon>Eubacteriales</taxon>
        <taxon>Oscillospiraceae</taxon>
        <taxon>Pseudoflavonifractor</taxon>
    </lineage>
</organism>
<proteinExistence type="predicted"/>
<sequence length="38" mass="4443">MIPLPECSWLQTEKRPLTEYPCQWPLFVIIQNSGITPL</sequence>
<name>A6NVD4_9FIRM</name>
<dbReference type="AlphaFoldDB" id="A6NVD4"/>
<dbReference type="Proteomes" id="UP000003639">
    <property type="component" value="Unassembled WGS sequence"/>
</dbReference>
<accession>A6NVD4</accession>
<keyword evidence="2" id="KW-1185">Reference proteome</keyword>
<dbReference type="STRING" id="411467.BACCAP_02169"/>
<protein>
    <submittedName>
        <fullName evidence="1">Uncharacterized protein</fullName>
    </submittedName>
</protein>
<gene>
    <name evidence="1" type="ORF">BACCAP_02169</name>
</gene>
<evidence type="ECO:0000313" key="1">
    <source>
        <dbReference type="EMBL" id="EDM99903.1"/>
    </source>
</evidence>
<reference evidence="1 2" key="2">
    <citation type="submission" date="2007-06" db="EMBL/GenBank/DDBJ databases">
        <title>Draft genome sequence of Pseudoflavonifractor capillosus ATCC 29799.</title>
        <authorList>
            <person name="Sudarsanam P."/>
            <person name="Ley R."/>
            <person name="Guruge J."/>
            <person name="Turnbaugh P.J."/>
            <person name="Mahowald M."/>
            <person name="Liep D."/>
            <person name="Gordon J."/>
        </authorList>
    </citation>
    <scope>NUCLEOTIDE SEQUENCE [LARGE SCALE GENOMIC DNA]</scope>
    <source>
        <strain evidence="1 2">ATCC 29799</strain>
    </source>
</reference>
<evidence type="ECO:0000313" key="2">
    <source>
        <dbReference type="Proteomes" id="UP000003639"/>
    </source>
</evidence>
<reference evidence="1 2" key="1">
    <citation type="submission" date="2007-04" db="EMBL/GenBank/DDBJ databases">
        <authorList>
            <person name="Fulton L."/>
            <person name="Clifton S."/>
            <person name="Fulton B."/>
            <person name="Xu J."/>
            <person name="Minx P."/>
            <person name="Pepin K.H."/>
            <person name="Johnson M."/>
            <person name="Thiruvilangam P."/>
            <person name="Bhonagiri V."/>
            <person name="Nash W.E."/>
            <person name="Mardis E.R."/>
            <person name="Wilson R.K."/>
        </authorList>
    </citation>
    <scope>NUCLEOTIDE SEQUENCE [LARGE SCALE GENOMIC DNA]</scope>
    <source>
        <strain evidence="1 2">ATCC 29799</strain>
    </source>
</reference>
<comment type="caution">
    <text evidence="1">The sequence shown here is derived from an EMBL/GenBank/DDBJ whole genome shotgun (WGS) entry which is preliminary data.</text>
</comment>